<feature type="signal peptide" evidence="4">
    <location>
        <begin position="1"/>
        <end position="24"/>
    </location>
</feature>
<comment type="caution">
    <text evidence="5">The sequence shown here is derived from an EMBL/GenBank/DDBJ whole genome shotgun (WGS) entry which is preliminary data.</text>
</comment>
<evidence type="ECO:0000256" key="4">
    <source>
        <dbReference type="SAM" id="SignalP"/>
    </source>
</evidence>
<evidence type="ECO:0000256" key="2">
    <source>
        <dbReference type="ARBA" id="ARBA00022803"/>
    </source>
</evidence>
<evidence type="ECO:0000313" key="5">
    <source>
        <dbReference type="EMBL" id="MFD2602392.1"/>
    </source>
</evidence>
<feature type="chain" id="PRO_5045144054" evidence="4">
    <location>
        <begin position="25"/>
        <end position="454"/>
    </location>
</feature>
<keyword evidence="4" id="KW-0732">Signal</keyword>
<dbReference type="PROSITE" id="PS50005">
    <property type="entry name" value="TPR"/>
    <property type="match status" value="2"/>
</dbReference>
<keyword evidence="6" id="KW-1185">Reference proteome</keyword>
<organism evidence="5 6">
    <name type="scientific">Flavobacterium suzhouense</name>
    <dbReference type="NCBI Taxonomy" id="1529638"/>
    <lineage>
        <taxon>Bacteria</taxon>
        <taxon>Pseudomonadati</taxon>
        <taxon>Bacteroidota</taxon>
        <taxon>Flavobacteriia</taxon>
        <taxon>Flavobacteriales</taxon>
        <taxon>Flavobacteriaceae</taxon>
        <taxon>Flavobacterium</taxon>
    </lineage>
</organism>
<dbReference type="InterPro" id="IPR011990">
    <property type="entry name" value="TPR-like_helical_dom_sf"/>
</dbReference>
<proteinExistence type="predicted"/>
<reference evidence="6" key="1">
    <citation type="journal article" date="2019" name="Int. J. Syst. Evol. Microbiol.">
        <title>The Global Catalogue of Microorganisms (GCM) 10K type strain sequencing project: providing services to taxonomists for standard genome sequencing and annotation.</title>
        <authorList>
            <consortium name="The Broad Institute Genomics Platform"/>
            <consortium name="The Broad Institute Genome Sequencing Center for Infectious Disease"/>
            <person name="Wu L."/>
            <person name="Ma J."/>
        </authorList>
    </citation>
    <scope>NUCLEOTIDE SEQUENCE [LARGE SCALE GENOMIC DNA]</scope>
    <source>
        <strain evidence="6">KCTC 42107</strain>
    </source>
</reference>
<protein>
    <submittedName>
        <fullName evidence="5">Tetratricopeptide repeat protein</fullName>
    </submittedName>
</protein>
<dbReference type="InterPro" id="IPR051685">
    <property type="entry name" value="Ycf3/AcsC/BcsC/TPR_MFPF"/>
</dbReference>
<dbReference type="Gene3D" id="1.25.40.10">
    <property type="entry name" value="Tetratricopeptide repeat domain"/>
    <property type="match status" value="3"/>
</dbReference>
<name>A0ABW5NX06_9FLAO</name>
<dbReference type="InterPro" id="IPR019734">
    <property type="entry name" value="TPR_rpt"/>
</dbReference>
<dbReference type="PANTHER" id="PTHR44943">
    <property type="entry name" value="CELLULOSE SYNTHASE OPERON PROTEIN C"/>
    <property type="match status" value="1"/>
</dbReference>
<feature type="repeat" description="TPR" evidence="3">
    <location>
        <begin position="313"/>
        <end position="346"/>
    </location>
</feature>
<dbReference type="RefSeq" id="WP_379820846.1">
    <property type="nucleotide sequence ID" value="NZ_JBHUMD010000024.1"/>
</dbReference>
<dbReference type="Proteomes" id="UP001597480">
    <property type="component" value="Unassembled WGS sequence"/>
</dbReference>
<gene>
    <name evidence="5" type="ORF">ACFSR3_10030</name>
</gene>
<keyword evidence="2 3" id="KW-0802">TPR repeat</keyword>
<sequence length="454" mass="53336">MKFKILFCGALLSGSLLIPGTLHAQEPKEPDQVALANDEFENNFFEALKQKGIENYDKAIKSLEKCLAKDPQNAVVLHELGKNYLSLKNYPEAEKAFLKARDLDPNNRWYWQSLYDVYYETKDFNKSIPVVQKLTEWRKQYYQEDLVSLYMYTQQFDKALDLINEMEQTVGMSEKREMYKLQILSDSKYRKPQKETLEEAIKKNPKEESNYLELIYLYSESNQEQKAQEVAKKLEKEIPGSDWAQVSLFKFNLNNNDGKKAAESMFRVLDSKKIDRKIKHRVLNEFLIYASNNPQYMGDLDKAVGYFEDDKQVNVPKEIGKFFFSKNRYPEAIKYFERGLIQKPDDIETVELLLYTYTEAAQYDRLLKKSEEYIELYPTQARLYYFAGLASNQQKQYPKAKHYLETGIDFVVEDPELELKITKQLVDTYTALGDNKKKNEMAQRQAKLEKSKSN</sequence>
<feature type="repeat" description="TPR" evidence="3">
    <location>
        <begin position="74"/>
        <end position="107"/>
    </location>
</feature>
<evidence type="ECO:0000256" key="1">
    <source>
        <dbReference type="ARBA" id="ARBA00022737"/>
    </source>
</evidence>
<evidence type="ECO:0000313" key="6">
    <source>
        <dbReference type="Proteomes" id="UP001597480"/>
    </source>
</evidence>
<dbReference type="Pfam" id="PF14559">
    <property type="entry name" value="TPR_19"/>
    <property type="match status" value="1"/>
</dbReference>
<dbReference type="PANTHER" id="PTHR44943:SF8">
    <property type="entry name" value="TPR REPEAT-CONTAINING PROTEIN MJ0263"/>
    <property type="match status" value="1"/>
</dbReference>
<evidence type="ECO:0000256" key="3">
    <source>
        <dbReference type="PROSITE-ProRule" id="PRU00339"/>
    </source>
</evidence>
<dbReference type="EMBL" id="JBHUMD010000024">
    <property type="protein sequence ID" value="MFD2602392.1"/>
    <property type="molecule type" value="Genomic_DNA"/>
</dbReference>
<dbReference type="SMART" id="SM00028">
    <property type="entry name" value="TPR"/>
    <property type="match status" value="4"/>
</dbReference>
<accession>A0ABW5NX06</accession>
<dbReference type="SUPFAM" id="SSF48452">
    <property type="entry name" value="TPR-like"/>
    <property type="match status" value="3"/>
</dbReference>
<keyword evidence="1" id="KW-0677">Repeat</keyword>